<dbReference type="Gene3D" id="1.10.10.10">
    <property type="entry name" value="Winged helix-like DNA-binding domain superfamily/Winged helix DNA-binding domain"/>
    <property type="match status" value="1"/>
</dbReference>
<evidence type="ECO:0000256" key="1">
    <source>
        <dbReference type="SAM" id="MobiDB-lite"/>
    </source>
</evidence>
<dbReference type="InterPro" id="IPR001845">
    <property type="entry name" value="HTH_ArsR_DNA-bd_dom"/>
</dbReference>
<dbReference type="Pfam" id="PF01022">
    <property type="entry name" value="HTH_5"/>
    <property type="match status" value="1"/>
</dbReference>
<gene>
    <name evidence="3" type="ORF">NCTC13291_04334</name>
</gene>
<proteinExistence type="predicted"/>
<feature type="region of interest" description="Disordered" evidence="1">
    <location>
        <begin position="286"/>
        <end position="311"/>
    </location>
</feature>
<evidence type="ECO:0000313" key="4">
    <source>
        <dbReference type="Proteomes" id="UP000254919"/>
    </source>
</evidence>
<evidence type="ECO:0000259" key="2">
    <source>
        <dbReference type="Pfam" id="PF01022"/>
    </source>
</evidence>
<protein>
    <submittedName>
        <fullName evidence="3">IclR helix-turn-helix domain</fullName>
    </submittedName>
</protein>
<accession>A0A379PKI6</accession>
<sequence>MTAPRAMEKDLPGRLLAALSTPRGVADLARRCGAAPLVVARRLLRLCRDGRVRPYCQDLLIARDALSGLRDGPVAPDWSPSRRVAAALAGGALIDLADVAARSGLPMDTAATELQALVRLGSAESHRKRVLRWHCAGTRPLTPSRLGALELMVVRGALLAAPGQELRIQDVAWALDLPTSRVNDLAQTLLRGGELARTGHGRYVATETSRTGLVSLPAPSGGNPRRRPRRVGDAILACLETPRQACDIAGEVGRSVSNVTGHLRALRVAGLVVRIGWGRYARADMPGLPPPGERCLRRPRTLPKPHQEAMP</sequence>
<dbReference type="AlphaFoldDB" id="A0A379PKI6"/>
<evidence type="ECO:0000313" key="3">
    <source>
        <dbReference type="EMBL" id="SUE95447.1"/>
    </source>
</evidence>
<dbReference type="EMBL" id="UGVN01000003">
    <property type="protein sequence ID" value="SUE95447.1"/>
    <property type="molecule type" value="Genomic_DNA"/>
</dbReference>
<dbReference type="SUPFAM" id="SSF46785">
    <property type="entry name" value="Winged helix' DNA-binding domain"/>
    <property type="match status" value="1"/>
</dbReference>
<dbReference type="GO" id="GO:0003700">
    <property type="term" value="F:DNA-binding transcription factor activity"/>
    <property type="evidence" value="ECO:0007669"/>
    <property type="project" value="InterPro"/>
</dbReference>
<dbReference type="InterPro" id="IPR036388">
    <property type="entry name" value="WH-like_DNA-bd_sf"/>
</dbReference>
<dbReference type="Proteomes" id="UP000254919">
    <property type="component" value="Unassembled WGS sequence"/>
</dbReference>
<organism evidence="3 4">
    <name type="scientific">Roseomonas mucosa</name>
    <dbReference type="NCBI Taxonomy" id="207340"/>
    <lineage>
        <taxon>Bacteria</taxon>
        <taxon>Pseudomonadati</taxon>
        <taxon>Pseudomonadota</taxon>
        <taxon>Alphaproteobacteria</taxon>
        <taxon>Acetobacterales</taxon>
        <taxon>Roseomonadaceae</taxon>
        <taxon>Roseomonas</taxon>
    </lineage>
</organism>
<feature type="domain" description="HTH arsR-type" evidence="2">
    <location>
        <begin position="240"/>
        <end position="272"/>
    </location>
</feature>
<dbReference type="InterPro" id="IPR036390">
    <property type="entry name" value="WH_DNA-bd_sf"/>
</dbReference>
<name>A0A379PKI6_9PROT</name>
<reference evidence="3 4" key="1">
    <citation type="submission" date="2018-06" db="EMBL/GenBank/DDBJ databases">
        <authorList>
            <consortium name="Pathogen Informatics"/>
            <person name="Doyle S."/>
        </authorList>
    </citation>
    <scope>NUCLEOTIDE SEQUENCE [LARGE SCALE GENOMIC DNA]</scope>
    <source>
        <strain evidence="3 4">NCTC13291</strain>
    </source>
</reference>